<evidence type="ECO:0000313" key="4">
    <source>
        <dbReference type="Proteomes" id="UP000228758"/>
    </source>
</evidence>
<comment type="caution">
    <text evidence="3">The sequence shown here is derived from an EMBL/GenBank/DDBJ whole genome shotgun (WGS) entry which is preliminary data.</text>
</comment>
<evidence type="ECO:0000256" key="1">
    <source>
        <dbReference type="SAM" id="MobiDB-lite"/>
    </source>
</evidence>
<feature type="chain" id="PRO_5039069529" evidence="2">
    <location>
        <begin position="22"/>
        <end position="174"/>
    </location>
</feature>
<evidence type="ECO:0000313" key="3">
    <source>
        <dbReference type="EMBL" id="PJJ72917.1"/>
    </source>
</evidence>
<keyword evidence="4" id="KW-1185">Reference proteome</keyword>
<reference evidence="3 4" key="1">
    <citation type="submission" date="2017-11" db="EMBL/GenBank/DDBJ databases">
        <title>Genomic Encyclopedia of Archaeal and Bacterial Type Strains, Phase II (KMG-II): From Individual Species to Whole Genera.</title>
        <authorList>
            <person name="Goeker M."/>
        </authorList>
    </citation>
    <scope>NUCLEOTIDE SEQUENCE [LARGE SCALE GENOMIC DNA]</scope>
    <source>
        <strain evidence="3 4">DSM 27393</strain>
    </source>
</reference>
<dbReference type="PROSITE" id="PS51257">
    <property type="entry name" value="PROKAR_LIPOPROTEIN"/>
    <property type="match status" value="1"/>
</dbReference>
<dbReference type="RefSeq" id="WP_100365060.1">
    <property type="nucleotide sequence ID" value="NZ_PGFF01000001.1"/>
</dbReference>
<sequence length="174" mass="17406">MPTNSARILALTVLPLTLAVAALTGCAASDPTPAPAPASDSSADGGSAPASGEDFGFLLEIEQSAIAVIAEQWINNDCSVDLALSPDDIVCADILAGADLAASYEEVAGGLDSLEGDPAATDALRAAFEASADAGRAWSDAGCADEITDDCADEGEELISTLLALDTAFDAWSA</sequence>
<dbReference type="EMBL" id="PGFF01000001">
    <property type="protein sequence ID" value="PJJ72917.1"/>
    <property type="molecule type" value="Genomic_DNA"/>
</dbReference>
<evidence type="ECO:0000256" key="2">
    <source>
        <dbReference type="SAM" id="SignalP"/>
    </source>
</evidence>
<feature type="signal peptide" evidence="2">
    <location>
        <begin position="1"/>
        <end position="21"/>
    </location>
</feature>
<gene>
    <name evidence="3" type="ORF">CLV46_2496</name>
</gene>
<dbReference type="Proteomes" id="UP000228758">
    <property type="component" value="Unassembled WGS sequence"/>
</dbReference>
<name>A0A2M9CLY4_9MICO</name>
<accession>A0A2M9CLY4</accession>
<dbReference type="AlphaFoldDB" id="A0A2M9CLY4"/>
<proteinExistence type="predicted"/>
<keyword evidence="2" id="KW-0732">Signal</keyword>
<protein>
    <submittedName>
        <fullName evidence="3">Uncharacterized protein</fullName>
    </submittedName>
</protein>
<organism evidence="3 4">
    <name type="scientific">Diaminobutyricimonas aerilata</name>
    <dbReference type="NCBI Taxonomy" id="1162967"/>
    <lineage>
        <taxon>Bacteria</taxon>
        <taxon>Bacillati</taxon>
        <taxon>Actinomycetota</taxon>
        <taxon>Actinomycetes</taxon>
        <taxon>Micrococcales</taxon>
        <taxon>Microbacteriaceae</taxon>
        <taxon>Diaminobutyricimonas</taxon>
    </lineage>
</organism>
<feature type="region of interest" description="Disordered" evidence="1">
    <location>
        <begin position="30"/>
        <end position="49"/>
    </location>
</feature>